<proteinExistence type="inferred from homology"/>
<reference evidence="15 17" key="1">
    <citation type="submission" date="2015-02" db="EMBL/GenBank/DDBJ databases">
        <title>Evolution of B. cereus sensu lato: Distribution, horizontal transfer and duplication of chromosomal virulence genes.</title>
        <authorList>
            <person name="Boehm M.-E."/>
            <person name="Huptas C."/>
            <person name="Krey V.M."/>
            <person name="Scherer S."/>
        </authorList>
    </citation>
    <scope>NUCLEOTIDE SEQUENCE [LARGE SCALE GENOMIC DNA]</scope>
    <source>
        <strain evidence="15 17">#17</strain>
    </source>
</reference>
<dbReference type="AlphaFoldDB" id="A0A0J6Z2I0"/>
<evidence type="ECO:0000256" key="2">
    <source>
        <dbReference type="ARBA" id="ARBA00009443"/>
    </source>
</evidence>
<accession>A0A0J6Z2I0</accession>
<evidence type="ECO:0000256" key="9">
    <source>
        <dbReference type="ARBA" id="ARBA00031271"/>
    </source>
</evidence>
<dbReference type="SUPFAM" id="SSF46785">
    <property type="entry name" value="Winged helix' DNA-binding domain"/>
    <property type="match status" value="1"/>
</dbReference>
<comment type="similarity">
    <text evidence="2 10">Belongs to the MerB family.</text>
</comment>
<dbReference type="NCBIfam" id="NF033555">
    <property type="entry name" value="lyase_MerB"/>
    <property type="match status" value="1"/>
</dbReference>
<evidence type="ECO:0000256" key="5">
    <source>
        <dbReference type="ARBA" id="ARBA00022466"/>
    </source>
</evidence>
<protein>
    <recommendedName>
        <fullName evidence="4 10">Alkylmercury lyase</fullName>
        <ecNumber evidence="3 10">4.99.1.2</ecNumber>
    </recommendedName>
    <alternativeName>
        <fullName evidence="9 10">Organomercurial lyase</fullName>
    </alternativeName>
</protein>
<organism evidence="15 17">
    <name type="scientific">Bacillus cereus</name>
    <dbReference type="NCBI Taxonomy" id="1396"/>
    <lineage>
        <taxon>Bacteria</taxon>
        <taxon>Bacillati</taxon>
        <taxon>Bacillota</taxon>
        <taxon>Bacilli</taxon>
        <taxon>Bacillales</taxon>
        <taxon>Bacillaceae</taxon>
        <taxon>Bacillus</taxon>
        <taxon>Bacillus cereus group</taxon>
    </lineage>
</organism>
<dbReference type="EMBL" id="JAEFBZ010000001">
    <property type="protein sequence ID" value="MBK1608618.1"/>
    <property type="molecule type" value="Genomic_DNA"/>
</dbReference>
<dbReference type="SMR" id="A0A0J6Z2I0"/>
<dbReference type="EMBL" id="JYFW01000036">
    <property type="protein sequence ID" value="KMP14988.1"/>
    <property type="molecule type" value="Genomic_DNA"/>
</dbReference>
<name>A0A0J6Z2I0_BACCE</name>
<dbReference type="GO" id="GO:0018836">
    <property type="term" value="F:alkylmercury lyase activity"/>
    <property type="evidence" value="ECO:0007669"/>
    <property type="project" value="UniProtKB-UniRule"/>
</dbReference>
<sequence>MKTEIQEIVTRLDQQSNKGEGGESMKWLFRPLLQMLAGGESVTIEDMATTTGKPVEEVKKVLQSLPSVEIDEQGRVVGLGLTLIPTPHHFTVDGKQLYAWCALDTLIFPALIGRSVNIESPCHSTGEPIRLNVEPDHIVSVEPSTAVVSIVTPDDMSSIRTAFCNEVHFFSSPNAAEDWLDQHPGGKVLSVEDAFELGRLMGTRYEESRPANGSCCDI</sequence>
<evidence type="ECO:0000256" key="3">
    <source>
        <dbReference type="ARBA" id="ARBA00013237"/>
    </source>
</evidence>
<dbReference type="InterPro" id="IPR053717">
    <property type="entry name" value="MerB_lyase_sf"/>
</dbReference>
<dbReference type="PRINTS" id="PR01699">
    <property type="entry name" value="ORGNOHGLYASE"/>
</dbReference>
<evidence type="ECO:0000313" key="16">
    <source>
        <dbReference type="EMBL" id="MBK1608618.1"/>
    </source>
</evidence>
<evidence type="ECO:0000313" key="15">
    <source>
        <dbReference type="EMBL" id="KMP15550.1"/>
    </source>
</evidence>
<dbReference type="Pfam" id="PF03243">
    <property type="entry name" value="MerB"/>
    <property type="match status" value="1"/>
</dbReference>
<reference evidence="16 18" key="2">
    <citation type="submission" date="2020-12" db="EMBL/GenBank/DDBJ databases">
        <title>Genome assembly for a thermostable protease producing Bacillus cereus MAKP1 strain isolated from chicken gut.</title>
        <authorList>
            <person name="Malaviya A."/>
        </authorList>
    </citation>
    <scope>NUCLEOTIDE SEQUENCE [LARGE SCALE GENOMIC DNA]</scope>
    <source>
        <strain evidence="16 18">MAKP1</strain>
    </source>
</reference>
<comment type="catalytic activity">
    <reaction evidence="1 10">
        <text>an alkylmercury + H(+) = an alkane + Hg(2+)</text>
        <dbReference type="Rhea" id="RHEA:18777"/>
        <dbReference type="ChEBI" id="CHEBI:15378"/>
        <dbReference type="ChEBI" id="CHEBI:16793"/>
        <dbReference type="ChEBI" id="CHEBI:18310"/>
        <dbReference type="ChEBI" id="CHEBI:83725"/>
        <dbReference type="EC" id="4.99.1.2"/>
    </reaction>
</comment>
<dbReference type="HAMAP" id="MF_00714">
    <property type="entry name" value="MerB"/>
    <property type="match status" value="1"/>
</dbReference>
<dbReference type="GeneID" id="92801539"/>
<evidence type="ECO:0000256" key="4">
    <source>
        <dbReference type="ARBA" id="ARBA00018180"/>
    </source>
</evidence>
<comment type="caution">
    <text evidence="15">The sequence shown here is derived from an EMBL/GenBank/DDBJ whole genome shotgun (WGS) entry which is preliminary data.</text>
</comment>
<dbReference type="Proteomes" id="UP000036243">
    <property type="component" value="Unassembled WGS sequence"/>
</dbReference>
<dbReference type="EMBL" id="JYFW01000035">
    <property type="protein sequence ID" value="KMP15550.1"/>
    <property type="molecule type" value="Genomic_DNA"/>
</dbReference>
<evidence type="ECO:0000256" key="8">
    <source>
        <dbReference type="ARBA" id="ARBA00025326"/>
    </source>
</evidence>
<gene>
    <name evidence="10 16" type="primary">merB</name>
    <name evidence="16" type="ORF">JCR31_11915</name>
    <name evidence="15" type="ORF">TQ94_19045</name>
    <name evidence="14" type="ORF">TQ94_19715</name>
    <name evidence="13" type="ORF">TQ94_20080</name>
    <name evidence="12" type="ORF">TQ94_20155</name>
</gene>
<keyword evidence="5 10" id="KW-0475">Mercuric resistance</keyword>
<dbReference type="EMBL" id="JYFW01000038">
    <property type="protein sequence ID" value="KMP14941.1"/>
    <property type="molecule type" value="Genomic_DNA"/>
</dbReference>
<dbReference type="NCBIfam" id="NF009710">
    <property type="entry name" value="PRK13239.1"/>
    <property type="match status" value="1"/>
</dbReference>
<dbReference type="InterPro" id="IPR036390">
    <property type="entry name" value="WH_DNA-bd_sf"/>
</dbReference>
<dbReference type="RefSeq" id="WP_000845541.1">
    <property type="nucleotide sequence ID" value="NZ_AP022878.1"/>
</dbReference>
<feature type="domain" description="Alkylmercury lyase helix-turn-helix" evidence="11">
    <location>
        <begin position="8"/>
        <end position="80"/>
    </location>
</feature>
<evidence type="ECO:0000256" key="10">
    <source>
        <dbReference type="HAMAP-Rule" id="MF_00714"/>
    </source>
</evidence>
<dbReference type="InterPro" id="IPR024259">
    <property type="entry name" value="MerB_HTH_dom"/>
</dbReference>
<dbReference type="Gene3D" id="3.30.450.410">
    <property type="match status" value="1"/>
</dbReference>
<evidence type="ECO:0000313" key="13">
    <source>
        <dbReference type="EMBL" id="KMP14974.1"/>
    </source>
</evidence>
<evidence type="ECO:0000256" key="7">
    <source>
        <dbReference type="ARBA" id="ARBA00023239"/>
    </source>
</evidence>
<evidence type="ECO:0000313" key="17">
    <source>
        <dbReference type="Proteomes" id="UP000036243"/>
    </source>
</evidence>
<dbReference type="SUPFAM" id="SSF160387">
    <property type="entry name" value="NosL/MerB-like"/>
    <property type="match status" value="1"/>
</dbReference>
<evidence type="ECO:0000313" key="14">
    <source>
        <dbReference type="EMBL" id="KMP14988.1"/>
    </source>
</evidence>
<dbReference type="Proteomes" id="UP000613452">
    <property type="component" value="Unassembled WGS sequence"/>
</dbReference>
<comment type="function">
    <text evidence="8 10">Cleaves the carbon-mercury bond of organomercurials such as phenylmercuric acetate. One product is Hg(2+), which is subsequently detoxified by the mercuric reductase.</text>
</comment>
<evidence type="ECO:0000313" key="12">
    <source>
        <dbReference type="EMBL" id="KMP14941.1"/>
    </source>
</evidence>
<dbReference type="InterPro" id="IPR004927">
    <property type="entry name" value="MerB"/>
</dbReference>
<dbReference type="EMBL" id="JYFW01000037">
    <property type="protein sequence ID" value="KMP14974.1"/>
    <property type="molecule type" value="Genomic_DNA"/>
</dbReference>
<keyword evidence="7 10" id="KW-0456">Lyase</keyword>
<evidence type="ECO:0000259" key="11">
    <source>
        <dbReference type="Pfam" id="PF12324"/>
    </source>
</evidence>
<evidence type="ECO:0000313" key="18">
    <source>
        <dbReference type="Proteomes" id="UP000613452"/>
    </source>
</evidence>
<dbReference type="GO" id="GO:0046689">
    <property type="term" value="P:response to mercury ion"/>
    <property type="evidence" value="ECO:0007669"/>
    <property type="project" value="UniProtKB-UniRule"/>
</dbReference>
<dbReference type="EC" id="4.99.1.2" evidence="3 10"/>
<dbReference type="PIRSF" id="PIRSF001458">
    <property type="entry name" value="MerB"/>
    <property type="match status" value="1"/>
</dbReference>
<keyword evidence="6 10" id="KW-0476">Mercury</keyword>
<dbReference type="Pfam" id="PF12324">
    <property type="entry name" value="HTH_15"/>
    <property type="match status" value="1"/>
</dbReference>
<evidence type="ECO:0000256" key="6">
    <source>
        <dbReference type="ARBA" id="ARBA00022914"/>
    </source>
</evidence>
<evidence type="ECO:0000256" key="1">
    <source>
        <dbReference type="ARBA" id="ARBA00000165"/>
    </source>
</evidence>